<reference evidence="9 10" key="1">
    <citation type="journal article" date="2019" name="Environ. Microbiol.">
        <title>Species interactions and distinct microbial communities in high Arctic permafrost affected cryosols are associated with the CH4 and CO2 gas fluxes.</title>
        <authorList>
            <person name="Altshuler I."/>
            <person name="Hamel J."/>
            <person name="Turney S."/>
            <person name="Magnuson E."/>
            <person name="Levesque R."/>
            <person name="Greer C."/>
            <person name="Whyte L.G."/>
        </authorList>
    </citation>
    <scope>NUCLEOTIDE SEQUENCE [LARGE SCALE GENOMIC DNA]</scope>
    <source>
        <strain evidence="9 10">E4</strain>
    </source>
</reference>
<accession>A0A502GSS3</accession>
<dbReference type="Gene3D" id="3.10.310.20">
    <property type="entry name" value="DHHA2 domain"/>
    <property type="match status" value="1"/>
</dbReference>
<keyword evidence="10" id="KW-1185">Reference proteome</keyword>
<keyword evidence="5" id="KW-0464">Manganese</keyword>
<dbReference type="GO" id="GO:0005737">
    <property type="term" value="C:cytoplasm"/>
    <property type="evidence" value="ECO:0007669"/>
    <property type="project" value="InterPro"/>
</dbReference>
<dbReference type="EC" id="3.6.1.1" evidence="2"/>
<comment type="cofactor">
    <cofactor evidence="1">
        <name>Mn(2+)</name>
        <dbReference type="ChEBI" id="CHEBI:29035"/>
    </cofactor>
</comment>
<dbReference type="AlphaFoldDB" id="A0A502GSS3"/>
<evidence type="ECO:0000259" key="8">
    <source>
        <dbReference type="SMART" id="SM01131"/>
    </source>
</evidence>
<dbReference type="Gene3D" id="3.90.1640.10">
    <property type="entry name" value="inorganic pyrophosphatase (n-terminal core)"/>
    <property type="match status" value="1"/>
</dbReference>
<name>A0A502GSS3_9GAMM</name>
<dbReference type="FunFam" id="3.90.1640.10:FF:000001">
    <property type="entry name" value="Probable manganese-dependent inorganic pyrophosphatase"/>
    <property type="match status" value="1"/>
</dbReference>
<dbReference type="PANTHER" id="PTHR12112:SF22">
    <property type="entry name" value="MANGANESE-DEPENDENT INORGANIC PYROPHOSPHATASE-RELATED"/>
    <property type="match status" value="1"/>
</dbReference>
<evidence type="ECO:0000256" key="4">
    <source>
        <dbReference type="ARBA" id="ARBA00022801"/>
    </source>
</evidence>
<dbReference type="Proteomes" id="UP000317663">
    <property type="component" value="Unassembled WGS sequence"/>
</dbReference>
<dbReference type="OrthoDB" id="9766150at2"/>
<dbReference type="GO" id="GO:0004427">
    <property type="term" value="F:inorganic diphosphate phosphatase activity"/>
    <property type="evidence" value="ECO:0007669"/>
    <property type="project" value="UniProtKB-EC"/>
</dbReference>
<dbReference type="InterPro" id="IPR038222">
    <property type="entry name" value="DHHA2_dom_sf"/>
</dbReference>
<keyword evidence="3" id="KW-0479">Metal-binding</keyword>
<sequence>MISVFGHLNPDSDTVCSALIAADWLNAQGRPAQAFRLGEINPETRFILHAAGVEAPPLLAESVEDKDVWLVDFSEMEQGPASLAQSNILGIVDHHRLGTVTTRNPAEVWVQPLGSCATLLWQLITRETDQTITASQATLMLGALLSDTVALTSPTTTPVDIKAADELFAISQLDRETFISGLLAAKTDLAGMSPKTLINKDAKNYHIADLNVLLAQIEVSSFTQTDALLPQLIAAMDSQCSESTLDLFALIITDIRTKNSVIYFSQNTLFDAVSISLPGMLSRKKEVLPWLTTTLEKRQGA</sequence>
<evidence type="ECO:0000256" key="5">
    <source>
        <dbReference type="ARBA" id="ARBA00023211"/>
    </source>
</evidence>
<gene>
    <name evidence="9" type="ORF">EAH77_01355</name>
</gene>
<dbReference type="GO" id="GO:0046872">
    <property type="term" value="F:metal ion binding"/>
    <property type="evidence" value="ECO:0007669"/>
    <property type="project" value="UniProtKB-KW"/>
</dbReference>
<evidence type="ECO:0000313" key="10">
    <source>
        <dbReference type="Proteomes" id="UP000317663"/>
    </source>
</evidence>
<dbReference type="InterPro" id="IPR038763">
    <property type="entry name" value="DHH_sf"/>
</dbReference>
<dbReference type="SUPFAM" id="SSF64182">
    <property type="entry name" value="DHH phosphoesterases"/>
    <property type="match status" value="1"/>
</dbReference>
<protein>
    <recommendedName>
        <fullName evidence="2">inorganic diphosphatase</fullName>
        <ecNumber evidence="2">3.6.1.1</ecNumber>
    </recommendedName>
    <alternativeName>
        <fullName evidence="6">Pyrophosphate phospho-hydrolase</fullName>
    </alternativeName>
</protein>
<evidence type="ECO:0000256" key="2">
    <source>
        <dbReference type="ARBA" id="ARBA00012146"/>
    </source>
</evidence>
<evidence type="ECO:0000256" key="7">
    <source>
        <dbReference type="ARBA" id="ARBA00047820"/>
    </source>
</evidence>
<proteinExistence type="predicted"/>
<feature type="domain" description="DHHA2" evidence="8">
    <location>
        <begin position="179"/>
        <end position="295"/>
    </location>
</feature>
<evidence type="ECO:0000313" key="9">
    <source>
        <dbReference type="EMBL" id="TPG64924.1"/>
    </source>
</evidence>
<dbReference type="RefSeq" id="WP_140470008.1">
    <property type="nucleotide sequence ID" value="NZ_RCZD01000001.1"/>
</dbReference>
<dbReference type="Pfam" id="PF02833">
    <property type="entry name" value="DHHA2"/>
    <property type="match status" value="1"/>
</dbReference>
<comment type="caution">
    <text evidence="9">The sequence shown here is derived from an EMBL/GenBank/DDBJ whole genome shotgun (WGS) entry which is preliminary data.</text>
</comment>
<dbReference type="Pfam" id="PF01368">
    <property type="entry name" value="DHH"/>
    <property type="match status" value="1"/>
</dbReference>
<organism evidence="9 10">
    <name type="scientific">Ewingella americana</name>
    <dbReference type="NCBI Taxonomy" id="41202"/>
    <lineage>
        <taxon>Bacteria</taxon>
        <taxon>Pseudomonadati</taxon>
        <taxon>Pseudomonadota</taxon>
        <taxon>Gammaproteobacteria</taxon>
        <taxon>Enterobacterales</taxon>
        <taxon>Yersiniaceae</taxon>
        <taxon>Ewingella</taxon>
    </lineage>
</organism>
<keyword evidence="4 9" id="KW-0378">Hydrolase</keyword>
<dbReference type="SMART" id="SM01131">
    <property type="entry name" value="DHHA2"/>
    <property type="match status" value="1"/>
</dbReference>
<evidence type="ECO:0000256" key="6">
    <source>
        <dbReference type="ARBA" id="ARBA00032535"/>
    </source>
</evidence>
<evidence type="ECO:0000256" key="3">
    <source>
        <dbReference type="ARBA" id="ARBA00022723"/>
    </source>
</evidence>
<dbReference type="InterPro" id="IPR004097">
    <property type="entry name" value="DHHA2"/>
</dbReference>
<dbReference type="PANTHER" id="PTHR12112">
    <property type="entry name" value="BNIP - RELATED"/>
    <property type="match status" value="1"/>
</dbReference>
<dbReference type="EMBL" id="RCZD01000001">
    <property type="protein sequence ID" value="TPG64924.1"/>
    <property type="molecule type" value="Genomic_DNA"/>
</dbReference>
<dbReference type="NCBIfam" id="NF003877">
    <property type="entry name" value="PRK05427.1"/>
    <property type="match status" value="1"/>
</dbReference>
<evidence type="ECO:0000256" key="1">
    <source>
        <dbReference type="ARBA" id="ARBA00001936"/>
    </source>
</evidence>
<comment type="catalytic activity">
    <reaction evidence="7">
        <text>diphosphate + H2O = 2 phosphate + H(+)</text>
        <dbReference type="Rhea" id="RHEA:24576"/>
        <dbReference type="ChEBI" id="CHEBI:15377"/>
        <dbReference type="ChEBI" id="CHEBI:15378"/>
        <dbReference type="ChEBI" id="CHEBI:33019"/>
        <dbReference type="ChEBI" id="CHEBI:43474"/>
        <dbReference type="EC" id="3.6.1.1"/>
    </reaction>
</comment>
<dbReference type="InterPro" id="IPR001667">
    <property type="entry name" value="DDH_dom"/>
</dbReference>